<keyword evidence="1" id="KW-0732">Signal</keyword>
<name>A0ABQ4U0H4_9HYPH</name>
<feature type="chain" id="PRO_5045158982" description="DUF3558 domain-containing protein" evidence="1">
    <location>
        <begin position="32"/>
        <end position="196"/>
    </location>
</feature>
<evidence type="ECO:0000313" key="3">
    <source>
        <dbReference type="Proteomes" id="UP001055057"/>
    </source>
</evidence>
<dbReference type="Proteomes" id="UP001055057">
    <property type="component" value="Unassembled WGS sequence"/>
</dbReference>
<accession>A0ABQ4U0H4</accession>
<reference evidence="2" key="1">
    <citation type="journal article" date="2021" name="Front. Microbiol.">
        <title>Comprehensive Comparative Genomics and Phenotyping of Methylobacterium Species.</title>
        <authorList>
            <person name="Alessa O."/>
            <person name="Ogura Y."/>
            <person name="Fujitani Y."/>
            <person name="Takami H."/>
            <person name="Hayashi T."/>
            <person name="Sahin N."/>
            <person name="Tani A."/>
        </authorList>
    </citation>
    <scope>NUCLEOTIDE SEQUENCE</scope>
    <source>
        <strain evidence="2">DSM 23632</strain>
    </source>
</reference>
<keyword evidence="3" id="KW-1185">Reference proteome</keyword>
<reference evidence="2" key="2">
    <citation type="submission" date="2021-08" db="EMBL/GenBank/DDBJ databases">
        <authorList>
            <person name="Tani A."/>
            <person name="Ola A."/>
            <person name="Ogura Y."/>
            <person name="Katsura K."/>
            <person name="Hayashi T."/>
        </authorList>
    </citation>
    <scope>NUCLEOTIDE SEQUENCE</scope>
    <source>
        <strain evidence="2">DSM 23632</strain>
    </source>
</reference>
<gene>
    <name evidence="2" type="ORF">MPOCJGCO_3065</name>
</gene>
<dbReference type="EMBL" id="BPRB01000174">
    <property type="protein sequence ID" value="GJE60946.1"/>
    <property type="molecule type" value="Genomic_DNA"/>
</dbReference>
<comment type="caution">
    <text evidence="2">The sequence shown here is derived from an EMBL/GenBank/DDBJ whole genome shotgun (WGS) entry which is preliminary data.</text>
</comment>
<evidence type="ECO:0008006" key="4">
    <source>
        <dbReference type="Google" id="ProtNLM"/>
    </source>
</evidence>
<feature type="signal peptide" evidence="1">
    <location>
        <begin position="1"/>
        <end position="31"/>
    </location>
</feature>
<sequence>MGPAVAVPFSARLAVRACAMALVLGPVAASAAGPAGNRGPASTYTRHDFSRCAVRPSPHPDVVEVRACAGLDGIAVVWTGEPDASSLGFGTAEAVDAPIPGLDTFHEVRGLVEWRGPRLGGRIRPIAAIVRYDTGPSIGRLGASRLVLYRLTPRRASCVMGVVKATAPGANAAAREIVDRRAVRFVCGRDKAVSPS</sequence>
<organism evidence="2 3">
    <name type="scientific">Methylobacterium trifolii</name>
    <dbReference type="NCBI Taxonomy" id="1003092"/>
    <lineage>
        <taxon>Bacteria</taxon>
        <taxon>Pseudomonadati</taxon>
        <taxon>Pseudomonadota</taxon>
        <taxon>Alphaproteobacteria</taxon>
        <taxon>Hyphomicrobiales</taxon>
        <taxon>Methylobacteriaceae</taxon>
        <taxon>Methylobacterium</taxon>
    </lineage>
</organism>
<evidence type="ECO:0000256" key="1">
    <source>
        <dbReference type="SAM" id="SignalP"/>
    </source>
</evidence>
<proteinExistence type="predicted"/>
<evidence type="ECO:0000313" key="2">
    <source>
        <dbReference type="EMBL" id="GJE60946.1"/>
    </source>
</evidence>
<protein>
    <recommendedName>
        <fullName evidence="4">DUF3558 domain-containing protein</fullName>
    </recommendedName>
</protein>